<dbReference type="EMBL" id="LZYO01000237">
    <property type="protein sequence ID" value="ODH23747.1"/>
    <property type="molecule type" value="Genomic_DNA"/>
</dbReference>
<evidence type="ECO:0000313" key="2">
    <source>
        <dbReference type="EMBL" id="ODH23747.1"/>
    </source>
</evidence>
<gene>
    <name evidence="2" type="ORF">ACO22_05366</name>
</gene>
<proteinExistence type="predicted"/>
<evidence type="ECO:0000313" key="3">
    <source>
        <dbReference type="Proteomes" id="UP000242814"/>
    </source>
</evidence>
<accession>A0A1D2JAJ1</accession>
<protein>
    <recommendedName>
        <fullName evidence="1">Rhodanese domain-containing protein</fullName>
    </recommendedName>
</protein>
<feature type="domain" description="Rhodanese" evidence="1">
    <location>
        <begin position="2"/>
        <end position="92"/>
    </location>
</feature>
<dbReference type="PROSITE" id="PS50206">
    <property type="entry name" value="RHODANESE_3"/>
    <property type="match status" value="1"/>
</dbReference>
<dbReference type="AlphaFoldDB" id="A0A1D2JAJ1"/>
<name>A0A1D2JAJ1_PARBR</name>
<dbReference type="Proteomes" id="UP000242814">
    <property type="component" value="Unassembled WGS sequence"/>
</dbReference>
<reference evidence="2 3" key="1">
    <citation type="submission" date="2016-06" db="EMBL/GenBank/DDBJ databases">
        <authorList>
            <person name="Kjaerup R.B."/>
            <person name="Dalgaard T.S."/>
            <person name="Juul-Madsen H.R."/>
        </authorList>
    </citation>
    <scope>NUCLEOTIDE SEQUENCE [LARGE SCALE GENOMIC DNA]</scope>
    <source>
        <strain evidence="2 3">Pb300</strain>
    </source>
</reference>
<evidence type="ECO:0000259" key="1">
    <source>
        <dbReference type="PROSITE" id="PS50206"/>
    </source>
</evidence>
<sequence length="121" mass="13389">MDIDAALDSRIIRSESFSSAVRRLLGESGRIIVHCQHGAKSKLSAFQTNCGHQTQEWMSLSVLFSYSVFITNPSGLSGGMTAWEARLGWELRRKCNMSPWSISRGPPNGASFELLRFDPPG</sequence>
<comment type="caution">
    <text evidence="2">The sequence shown here is derived from an EMBL/GenBank/DDBJ whole genome shotgun (WGS) entry which is preliminary data.</text>
</comment>
<dbReference type="InterPro" id="IPR001763">
    <property type="entry name" value="Rhodanese-like_dom"/>
</dbReference>
<organism evidence="2 3">
    <name type="scientific">Paracoccidioides brasiliensis</name>
    <dbReference type="NCBI Taxonomy" id="121759"/>
    <lineage>
        <taxon>Eukaryota</taxon>
        <taxon>Fungi</taxon>
        <taxon>Dikarya</taxon>
        <taxon>Ascomycota</taxon>
        <taxon>Pezizomycotina</taxon>
        <taxon>Eurotiomycetes</taxon>
        <taxon>Eurotiomycetidae</taxon>
        <taxon>Onygenales</taxon>
        <taxon>Ajellomycetaceae</taxon>
        <taxon>Paracoccidioides</taxon>
    </lineage>
</organism>